<accession>A0A7J6FH30</accession>
<name>A0A7J6FH30_CANSA</name>
<dbReference type="InterPro" id="IPR045000">
    <property type="entry name" value="TR"/>
</dbReference>
<evidence type="ECO:0000256" key="2">
    <source>
        <dbReference type="ARBA" id="ARBA00023002"/>
    </source>
</evidence>
<evidence type="ECO:0000313" key="3">
    <source>
        <dbReference type="EMBL" id="KAF4370014.1"/>
    </source>
</evidence>
<dbReference type="Proteomes" id="UP000525078">
    <property type="component" value="Unassembled WGS sequence"/>
</dbReference>
<organism evidence="3 4">
    <name type="scientific">Cannabis sativa</name>
    <name type="common">Hemp</name>
    <name type="synonym">Marijuana</name>
    <dbReference type="NCBI Taxonomy" id="3483"/>
    <lineage>
        <taxon>Eukaryota</taxon>
        <taxon>Viridiplantae</taxon>
        <taxon>Streptophyta</taxon>
        <taxon>Embryophyta</taxon>
        <taxon>Tracheophyta</taxon>
        <taxon>Spermatophyta</taxon>
        <taxon>Magnoliopsida</taxon>
        <taxon>eudicotyledons</taxon>
        <taxon>Gunneridae</taxon>
        <taxon>Pentapetalae</taxon>
        <taxon>rosids</taxon>
        <taxon>fabids</taxon>
        <taxon>Rosales</taxon>
        <taxon>Cannabaceae</taxon>
        <taxon>Cannabis</taxon>
    </lineage>
</organism>
<keyword evidence="1" id="KW-0521">NADP</keyword>
<reference evidence="3 4" key="1">
    <citation type="journal article" date="2020" name="bioRxiv">
        <title>Sequence and annotation of 42 cannabis genomes reveals extensive copy number variation in cannabinoid synthesis and pathogen resistance genes.</title>
        <authorList>
            <person name="Mckernan K.J."/>
            <person name="Helbert Y."/>
            <person name="Kane L.T."/>
            <person name="Ebling H."/>
            <person name="Zhang L."/>
            <person name="Liu B."/>
            <person name="Eaton Z."/>
            <person name="Mclaughlin S."/>
            <person name="Kingan S."/>
            <person name="Baybayan P."/>
            <person name="Concepcion G."/>
            <person name="Jordan M."/>
            <person name="Riva A."/>
            <person name="Barbazuk W."/>
            <person name="Harkins T."/>
        </authorList>
    </citation>
    <scope>NUCLEOTIDE SEQUENCE [LARGE SCALE GENOMIC DNA]</scope>
    <source>
        <strain evidence="4">cv. Jamaican Lion 4</strain>
        <tissue evidence="3">Leaf</tissue>
    </source>
</reference>
<evidence type="ECO:0000256" key="1">
    <source>
        <dbReference type="ARBA" id="ARBA00022857"/>
    </source>
</evidence>
<comment type="caution">
    <text evidence="3">The sequence shown here is derived from an EMBL/GenBank/DDBJ whole genome shotgun (WGS) entry which is preliminary data.</text>
</comment>
<dbReference type="PANTHER" id="PTHR42898">
    <property type="entry name" value="TROPINONE REDUCTASE"/>
    <property type="match status" value="1"/>
</dbReference>
<sequence>MTTTISKLSSPVELAGSEELNSCLMGWKNLGFEVSGSVCDVSKRAQRERPMEIVSSVFDGKLNILVSTPCRDKLLNEDEDLGSSSSSSS</sequence>
<protein>
    <submittedName>
        <fullName evidence="3">Uncharacterized protein</fullName>
    </submittedName>
</protein>
<proteinExistence type="predicted"/>
<keyword evidence="2" id="KW-0560">Oxidoreductase</keyword>
<gene>
    <name evidence="3" type="ORF">F8388_015810</name>
</gene>
<dbReference type="AlphaFoldDB" id="A0A7J6FH30"/>
<dbReference type="PANTHER" id="PTHR42898:SF2">
    <property type="entry name" value="ENOYL-(ACYL CARRIER) REDUCTASE"/>
    <property type="match status" value="1"/>
</dbReference>
<evidence type="ECO:0000313" key="4">
    <source>
        <dbReference type="Proteomes" id="UP000525078"/>
    </source>
</evidence>
<dbReference type="EMBL" id="JAATIP010000120">
    <property type="protein sequence ID" value="KAF4370014.1"/>
    <property type="molecule type" value="Genomic_DNA"/>
</dbReference>
<dbReference type="GO" id="GO:0016491">
    <property type="term" value="F:oxidoreductase activity"/>
    <property type="evidence" value="ECO:0007669"/>
    <property type="project" value="UniProtKB-KW"/>
</dbReference>